<accession>E1F9B7</accession>
<dbReference type="Proteomes" id="UP000008974">
    <property type="component" value="Unassembled WGS sequence"/>
</dbReference>
<reference evidence="4 5" key="1">
    <citation type="journal article" date="2010" name="BMC Genomics">
        <title>Genome analysis and comparative genomics of a Giardia intestinalis assemblage E isolate.</title>
        <authorList>
            <person name="Jerlstrom-Hultqvist J."/>
            <person name="Franzen O."/>
            <person name="Ankarklev J."/>
            <person name="Xu F."/>
            <person name="Nohynkova E."/>
            <person name="Andersson J.O."/>
            <person name="Svard S.G."/>
            <person name="Andersson B."/>
        </authorList>
    </citation>
    <scope>NUCLEOTIDE SEQUENCE [LARGE SCALE GENOMIC DNA]</scope>
    <source>
        <strain evidence="4 5">P15</strain>
    </source>
</reference>
<evidence type="ECO:0000259" key="3">
    <source>
        <dbReference type="PROSITE" id="PS51746"/>
    </source>
</evidence>
<proteinExistence type="predicted"/>
<feature type="region of interest" description="Disordered" evidence="1">
    <location>
        <begin position="347"/>
        <end position="377"/>
    </location>
</feature>
<evidence type="ECO:0000256" key="2">
    <source>
        <dbReference type="SAM" id="Phobius"/>
    </source>
</evidence>
<organism evidence="4 5">
    <name type="scientific">Giardia intestinalis (strain P15)</name>
    <name type="common">Giardia lamblia</name>
    <dbReference type="NCBI Taxonomy" id="658858"/>
    <lineage>
        <taxon>Eukaryota</taxon>
        <taxon>Metamonada</taxon>
        <taxon>Diplomonadida</taxon>
        <taxon>Hexamitidae</taxon>
        <taxon>Giardiinae</taxon>
        <taxon>Giardia</taxon>
    </lineage>
</organism>
<dbReference type="AlphaFoldDB" id="E1F9B7"/>
<keyword evidence="2" id="KW-0812">Transmembrane</keyword>
<keyword evidence="2" id="KW-0472">Membrane</keyword>
<feature type="transmembrane region" description="Helical" evidence="2">
    <location>
        <begin position="6"/>
        <end position="24"/>
    </location>
</feature>
<dbReference type="STRING" id="658858.E1F9B7"/>
<dbReference type="InterPro" id="IPR015655">
    <property type="entry name" value="PP2C"/>
</dbReference>
<dbReference type="CDD" id="cd00143">
    <property type="entry name" value="PP2Cc"/>
    <property type="match status" value="1"/>
</dbReference>
<dbReference type="Pfam" id="PF00481">
    <property type="entry name" value="PP2C"/>
    <property type="match status" value="1"/>
</dbReference>
<dbReference type="OrthoDB" id="10264738at2759"/>
<dbReference type="PANTHER" id="PTHR13832:SF790">
    <property type="entry name" value="PROTEIN PHOSPHATASE 2C 22-RELATED"/>
    <property type="match status" value="1"/>
</dbReference>
<protein>
    <submittedName>
        <fullName evidence="4">Ser/Thr phosphatase 2C, putative</fullName>
    </submittedName>
</protein>
<name>E1F9B7_GIAIA</name>
<sequence>MDLHSTSLLGGLIVTLAFLLILYYKHLRRARLRLSRASLSEKLSVATGWIGLTGVRPTMEDGHVINLVLRYEGDDFKDSYPAENFHQPSVCLFGIFDGHSGTACSNYLKTNLQSLISKERDVFYGESSEDVCEALCRVFLAADSAFADIFFATNKKHGDRSSVILPTPGSTACIGLLNKDMLYVANVGDSRAVLGRINNADLSVFHVDLSKDHKPNRSSETMRILSAGGSVQASHISSNKCLVSVGPLRVWPGGLSVSRGIGDFSLKANKELEKQGVQGDLISAYPEIRYTVTNVCDQFLVIACDGVYDVLSSKEVVEFIYTNRPIVMIDEMKAVIEYSTSMVVSPHADEESSDSPLNQCSSSSRQTQDTTKPKHNDSLKKIRHGIKRLFFLVHRFFAVLYHKLLSTPLNLSEVSTELTGGEEPADNLEFNDDMIQQIDCLCAQKLAEKLAHLALEREATDNISVIVVLFRWKGITPNTIGGWRAYNQVLTMHSLREDGDLRPPIPDLSDESSCIARNHADDVTLWISKNDPSYPFIRSK</sequence>
<dbReference type="InterPro" id="IPR036457">
    <property type="entry name" value="PPM-type-like_dom_sf"/>
</dbReference>
<evidence type="ECO:0000256" key="1">
    <source>
        <dbReference type="SAM" id="MobiDB-lite"/>
    </source>
</evidence>
<dbReference type="InterPro" id="IPR001932">
    <property type="entry name" value="PPM-type_phosphatase-like_dom"/>
</dbReference>
<dbReference type="OMA" id="NTIGGWR"/>
<dbReference type="VEuPathDB" id="GiardiaDB:GLP15_3314"/>
<dbReference type="SUPFAM" id="SSF81606">
    <property type="entry name" value="PP2C-like"/>
    <property type="match status" value="1"/>
</dbReference>
<dbReference type="PROSITE" id="PS51746">
    <property type="entry name" value="PPM_2"/>
    <property type="match status" value="1"/>
</dbReference>
<comment type="caution">
    <text evidence="4">The sequence shown here is derived from an EMBL/GenBank/DDBJ whole genome shotgun (WGS) entry which is preliminary data.</text>
</comment>
<evidence type="ECO:0000313" key="4">
    <source>
        <dbReference type="EMBL" id="EFO60957.1"/>
    </source>
</evidence>
<dbReference type="PANTHER" id="PTHR13832">
    <property type="entry name" value="PROTEIN PHOSPHATASE 2C"/>
    <property type="match status" value="1"/>
</dbReference>
<feature type="compositionally biased region" description="Polar residues" evidence="1">
    <location>
        <begin position="354"/>
        <end position="370"/>
    </location>
</feature>
<evidence type="ECO:0000313" key="5">
    <source>
        <dbReference type="Proteomes" id="UP000008974"/>
    </source>
</evidence>
<gene>
    <name evidence="4" type="ORF">GLP15_3314</name>
</gene>
<dbReference type="EMBL" id="ACVC01000476">
    <property type="protein sequence ID" value="EFO60957.1"/>
    <property type="molecule type" value="Genomic_DNA"/>
</dbReference>
<dbReference type="Gene3D" id="3.60.40.10">
    <property type="entry name" value="PPM-type phosphatase domain"/>
    <property type="match status" value="1"/>
</dbReference>
<keyword evidence="2" id="KW-1133">Transmembrane helix</keyword>
<dbReference type="GO" id="GO:0004722">
    <property type="term" value="F:protein serine/threonine phosphatase activity"/>
    <property type="evidence" value="ECO:0007669"/>
    <property type="project" value="InterPro"/>
</dbReference>
<dbReference type="SMART" id="SM00332">
    <property type="entry name" value="PP2Cc"/>
    <property type="match status" value="1"/>
</dbReference>
<feature type="domain" description="PPM-type phosphatase" evidence="3">
    <location>
        <begin position="36"/>
        <end position="470"/>
    </location>
</feature>